<dbReference type="EMBL" id="ML742078">
    <property type="protein sequence ID" value="KAE8151106.1"/>
    <property type="molecule type" value="Genomic_DNA"/>
</dbReference>
<organism evidence="2 3">
    <name type="scientific">Aspergillus avenaceus</name>
    <dbReference type="NCBI Taxonomy" id="36643"/>
    <lineage>
        <taxon>Eukaryota</taxon>
        <taxon>Fungi</taxon>
        <taxon>Dikarya</taxon>
        <taxon>Ascomycota</taxon>
        <taxon>Pezizomycotina</taxon>
        <taxon>Eurotiomycetes</taxon>
        <taxon>Eurotiomycetidae</taxon>
        <taxon>Eurotiales</taxon>
        <taxon>Aspergillaceae</taxon>
        <taxon>Aspergillus</taxon>
        <taxon>Aspergillus subgen. Circumdati</taxon>
    </lineage>
</organism>
<gene>
    <name evidence="2" type="ORF">BDV25DRAFT_100186</name>
</gene>
<dbReference type="Proteomes" id="UP000325780">
    <property type="component" value="Unassembled WGS sequence"/>
</dbReference>
<accession>A0A5N6TXJ0</accession>
<protein>
    <submittedName>
        <fullName evidence="2">Uncharacterized protein</fullName>
    </submittedName>
</protein>
<reference evidence="2 3" key="1">
    <citation type="submission" date="2019-04" db="EMBL/GenBank/DDBJ databases">
        <title>Friends and foes A comparative genomics study of 23 Aspergillus species from section Flavi.</title>
        <authorList>
            <consortium name="DOE Joint Genome Institute"/>
            <person name="Kjaerbolling I."/>
            <person name="Vesth T."/>
            <person name="Frisvad J.C."/>
            <person name="Nybo J.L."/>
            <person name="Theobald S."/>
            <person name="Kildgaard S."/>
            <person name="Isbrandt T."/>
            <person name="Kuo A."/>
            <person name="Sato A."/>
            <person name="Lyhne E.K."/>
            <person name="Kogle M.E."/>
            <person name="Wiebenga A."/>
            <person name="Kun R.S."/>
            <person name="Lubbers R.J."/>
            <person name="Makela M.R."/>
            <person name="Barry K."/>
            <person name="Chovatia M."/>
            <person name="Clum A."/>
            <person name="Daum C."/>
            <person name="Haridas S."/>
            <person name="He G."/>
            <person name="LaButti K."/>
            <person name="Lipzen A."/>
            <person name="Mondo S."/>
            <person name="Riley R."/>
            <person name="Salamov A."/>
            <person name="Simmons B.A."/>
            <person name="Magnuson J.K."/>
            <person name="Henrissat B."/>
            <person name="Mortensen U.H."/>
            <person name="Larsen T.O."/>
            <person name="Devries R.P."/>
            <person name="Grigoriev I.V."/>
            <person name="Machida M."/>
            <person name="Baker S.E."/>
            <person name="Andersen M.R."/>
        </authorList>
    </citation>
    <scope>NUCLEOTIDE SEQUENCE [LARGE SCALE GENOMIC DNA]</scope>
    <source>
        <strain evidence="2 3">IBT 18842</strain>
    </source>
</reference>
<evidence type="ECO:0000313" key="2">
    <source>
        <dbReference type="EMBL" id="KAE8151106.1"/>
    </source>
</evidence>
<keyword evidence="1" id="KW-0472">Membrane</keyword>
<evidence type="ECO:0000256" key="1">
    <source>
        <dbReference type="SAM" id="Phobius"/>
    </source>
</evidence>
<dbReference type="AlphaFoldDB" id="A0A5N6TXJ0"/>
<keyword evidence="3" id="KW-1185">Reference proteome</keyword>
<keyword evidence="1" id="KW-1133">Transmembrane helix</keyword>
<feature type="transmembrane region" description="Helical" evidence="1">
    <location>
        <begin position="93"/>
        <end position="110"/>
    </location>
</feature>
<sequence length="111" mass="12792">MVYAPRSKAEADPLRTHPIGMQCIDLFEGHVRSTYSPARLSGFRPWTISASILFFYSRRDNITKACSQQRPPTGGRSWNSLEFKLKEIPCRDVVTQIVCSFFLFFFFFIAS</sequence>
<evidence type="ECO:0000313" key="3">
    <source>
        <dbReference type="Proteomes" id="UP000325780"/>
    </source>
</evidence>
<name>A0A5N6TXJ0_ASPAV</name>
<proteinExistence type="predicted"/>
<keyword evidence="1" id="KW-0812">Transmembrane</keyword>